<proteinExistence type="predicted"/>
<name>A0A8J4URK4_9MYCE</name>
<reference evidence="1" key="1">
    <citation type="submission" date="2020-01" db="EMBL/GenBank/DDBJ databases">
        <title>Development of genomics and gene disruption for Polysphondylium violaceum indicates a role for the polyketide synthase stlB in stalk morphogenesis.</title>
        <authorList>
            <person name="Narita B."/>
            <person name="Kawabe Y."/>
            <person name="Kin K."/>
            <person name="Saito T."/>
            <person name="Gibbs R."/>
            <person name="Kuspa A."/>
            <person name="Muzny D."/>
            <person name="Queller D."/>
            <person name="Richards S."/>
            <person name="Strassman J."/>
            <person name="Sucgang R."/>
            <person name="Worley K."/>
            <person name="Schaap P."/>
        </authorList>
    </citation>
    <scope>NUCLEOTIDE SEQUENCE</scope>
    <source>
        <strain evidence="1">QSvi11</strain>
    </source>
</reference>
<protein>
    <submittedName>
        <fullName evidence="1">Uncharacterized protein</fullName>
    </submittedName>
</protein>
<sequence length="75" mass="8021">MSIFSTLSSISNPTKSISSANINSKLAGSNSTSSIAGKNTNACWYIVSIGGPTYYVNDKANPHETYFGYPPSMMF</sequence>
<accession>A0A8J4URK4</accession>
<keyword evidence="2" id="KW-1185">Reference proteome</keyword>
<dbReference type="EMBL" id="AJWJ01000287">
    <property type="protein sequence ID" value="KAF2072361.1"/>
    <property type="molecule type" value="Genomic_DNA"/>
</dbReference>
<organism evidence="1 2">
    <name type="scientific">Polysphondylium violaceum</name>
    <dbReference type="NCBI Taxonomy" id="133409"/>
    <lineage>
        <taxon>Eukaryota</taxon>
        <taxon>Amoebozoa</taxon>
        <taxon>Evosea</taxon>
        <taxon>Eumycetozoa</taxon>
        <taxon>Dictyostelia</taxon>
        <taxon>Dictyosteliales</taxon>
        <taxon>Dictyosteliaceae</taxon>
        <taxon>Polysphondylium</taxon>
    </lineage>
</organism>
<gene>
    <name evidence="1" type="ORF">CYY_006331</name>
</gene>
<evidence type="ECO:0000313" key="1">
    <source>
        <dbReference type="EMBL" id="KAF2072361.1"/>
    </source>
</evidence>
<comment type="caution">
    <text evidence="1">The sequence shown here is derived from an EMBL/GenBank/DDBJ whole genome shotgun (WGS) entry which is preliminary data.</text>
</comment>
<dbReference type="AlphaFoldDB" id="A0A8J4URK4"/>
<evidence type="ECO:0000313" key="2">
    <source>
        <dbReference type="Proteomes" id="UP000695562"/>
    </source>
</evidence>
<dbReference type="Proteomes" id="UP000695562">
    <property type="component" value="Unassembled WGS sequence"/>
</dbReference>